<keyword evidence="3" id="KW-0186">Copper</keyword>
<keyword evidence="6" id="KW-1185">Reference proteome</keyword>
<evidence type="ECO:0000256" key="3">
    <source>
        <dbReference type="PIRSR" id="PIRSR603782-1"/>
    </source>
</evidence>
<dbReference type="Gene3D" id="3.40.30.10">
    <property type="entry name" value="Glutaredoxin"/>
    <property type="match status" value="1"/>
</dbReference>
<dbReference type="GO" id="GO:0005743">
    <property type="term" value="C:mitochondrial inner membrane"/>
    <property type="evidence" value="ECO:0007669"/>
    <property type="project" value="UniProtKB-SubCell"/>
</dbReference>
<dbReference type="InterPro" id="IPR003782">
    <property type="entry name" value="SCO1/SenC"/>
</dbReference>
<keyword evidence="3" id="KW-0479">Metal-binding</keyword>
<comment type="subcellular location">
    <subcellularLocation>
        <location evidence="1">Mitochondrion inner membrane</location>
        <topology evidence="1">Single-pass membrane protein</topology>
    </subcellularLocation>
</comment>
<protein>
    <recommendedName>
        <fullName evidence="7">SCO cytochrome c oxidase assembly protein 1</fullName>
    </recommendedName>
</protein>
<dbReference type="GO" id="GO:0033617">
    <property type="term" value="P:mitochondrial respiratory chain complex IV assembly"/>
    <property type="evidence" value="ECO:0007669"/>
    <property type="project" value="TreeGrafter"/>
</dbReference>
<dbReference type="InterPro" id="IPR036249">
    <property type="entry name" value="Thioredoxin-like_sf"/>
</dbReference>
<evidence type="ECO:0000313" key="6">
    <source>
        <dbReference type="Proteomes" id="UP000261480"/>
    </source>
</evidence>
<feature type="binding site" evidence="3">
    <location>
        <position position="189"/>
    </location>
    <ligand>
        <name>Cu cation</name>
        <dbReference type="ChEBI" id="CHEBI:23378"/>
    </ligand>
</feature>
<reference evidence="5" key="1">
    <citation type="submission" date="2025-08" db="UniProtKB">
        <authorList>
            <consortium name="Ensembl"/>
        </authorList>
    </citation>
    <scope>IDENTIFICATION</scope>
</reference>
<reference evidence="5" key="2">
    <citation type="submission" date="2025-09" db="UniProtKB">
        <authorList>
            <consortium name="Ensembl"/>
        </authorList>
    </citation>
    <scope>IDENTIFICATION</scope>
</reference>
<name>A0A3B3Z360_9TELE</name>
<evidence type="ECO:0000256" key="2">
    <source>
        <dbReference type="ARBA" id="ARBA00010996"/>
    </source>
</evidence>
<dbReference type="CDD" id="cd02968">
    <property type="entry name" value="SCO"/>
    <property type="match status" value="1"/>
</dbReference>
<feature type="transmembrane region" description="Helical" evidence="4">
    <location>
        <begin position="55"/>
        <end position="72"/>
    </location>
</feature>
<dbReference type="PANTHER" id="PTHR12151:SF2">
    <property type="entry name" value="PROTEIN SCO2 HOMOLOG, MITOCHONDRIAL"/>
    <property type="match status" value="1"/>
</dbReference>
<evidence type="ECO:0000256" key="4">
    <source>
        <dbReference type="SAM" id="Phobius"/>
    </source>
</evidence>
<sequence>MLRLRCTLRGGGGVLLCLHRTAQYRYPSGPERVLTRSLSRTPDSSRVALKLQTRLGVTLLVGVGLLGAWWWVEQEKQQRRRRQRVEQLRTVALGQGTFSLLDHTGHRRTNAVVSALDRDPALPRLQPLFITVDPERDDVAALASYVRDFHPRLVGLTGTPEEVRHAGRDFRVYASAGPKDEDGDYMVDHSVLLYLVSPDGLFLDYYNRTKSPEQIAESIRNHIRNHRNKSRPV</sequence>
<dbReference type="GO" id="GO:0046872">
    <property type="term" value="F:metal ion binding"/>
    <property type="evidence" value="ECO:0007669"/>
    <property type="project" value="UniProtKB-KW"/>
</dbReference>
<dbReference type="STRING" id="48701.ENSPMEP00000033858"/>
<organism evidence="5 6">
    <name type="scientific">Poecilia mexicana</name>
    <dbReference type="NCBI Taxonomy" id="48701"/>
    <lineage>
        <taxon>Eukaryota</taxon>
        <taxon>Metazoa</taxon>
        <taxon>Chordata</taxon>
        <taxon>Craniata</taxon>
        <taxon>Vertebrata</taxon>
        <taxon>Euteleostomi</taxon>
        <taxon>Actinopterygii</taxon>
        <taxon>Neopterygii</taxon>
        <taxon>Teleostei</taxon>
        <taxon>Neoteleostei</taxon>
        <taxon>Acanthomorphata</taxon>
        <taxon>Ovalentaria</taxon>
        <taxon>Atherinomorphae</taxon>
        <taxon>Cyprinodontiformes</taxon>
        <taxon>Poeciliidae</taxon>
        <taxon>Poeciliinae</taxon>
        <taxon>Poecilia</taxon>
    </lineage>
</organism>
<dbReference type="Pfam" id="PF02630">
    <property type="entry name" value="SCO1-SenC"/>
    <property type="match status" value="1"/>
</dbReference>
<accession>A0A3B3Z360</accession>
<dbReference type="Ensembl" id="ENSPMET00000029054.1">
    <property type="protein sequence ID" value="ENSPMEP00000033858.1"/>
    <property type="gene ID" value="ENSPMEG00000022658.1"/>
</dbReference>
<dbReference type="SUPFAM" id="SSF52833">
    <property type="entry name" value="Thioredoxin-like"/>
    <property type="match status" value="1"/>
</dbReference>
<dbReference type="Proteomes" id="UP000261480">
    <property type="component" value="Unplaced"/>
</dbReference>
<evidence type="ECO:0008006" key="7">
    <source>
        <dbReference type="Google" id="ProtNLM"/>
    </source>
</evidence>
<keyword evidence="4" id="KW-0812">Transmembrane</keyword>
<dbReference type="FunFam" id="3.40.30.10:FF:000013">
    <property type="entry name" value="Blast:Protein SCO1 homolog, mitochondrial"/>
    <property type="match status" value="1"/>
</dbReference>
<keyword evidence="4" id="KW-0472">Membrane</keyword>
<dbReference type="PANTHER" id="PTHR12151">
    <property type="entry name" value="ELECTRON TRANSPORT PROTIN SCO1/SENC FAMILY MEMBER"/>
    <property type="match status" value="1"/>
</dbReference>
<dbReference type="AlphaFoldDB" id="A0A3B3Z360"/>
<evidence type="ECO:0000256" key="1">
    <source>
        <dbReference type="ARBA" id="ARBA00004434"/>
    </source>
</evidence>
<comment type="similarity">
    <text evidence="2">Belongs to the SCO1/2 family.</text>
</comment>
<keyword evidence="4" id="KW-1133">Transmembrane helix</keyword>
<evidence type="ECO:0000313" key="5">
    <source>
        <dbReference type="Ensembl" id="ENSPMEP00000033858.1"/>
    </source>
</evidence>
<proteinExistence type="inferred from homology"/>